<dbReference type="AlphaFoldDB" id="A0A5B9W790"/>
<accession>A0A5B9W790</accession>
<evidence type="ECO:0000313" key="2">
    <source>
        <dbReference type="Proteomes" id="UP000324233"/>
    </source>
</evidence>
<dbReference type="Proteomes" id="UP000324233">
    <property type="component" value="Chromosome"/>
</dbReference>
<name>A0A5B9W790_9BACT</name>
<gene>
    <name evidence="1" type="ORF">OJF2_51260</name>
</gene>
<organism evidence="1 2">
    <name type="scientific">Aquisphaera giovannonii</name>
    <dbReference type="NCBI Taxonomy" id="406548"/>
    <lineage>
        <taxon>Bacteria</taxon>
        <taxon>Pseudomonadati</taxon>
        <taxon>Planctomycetota</taxon>
        <taxon>Planctomycetia</taxon>
        <taxon>Isosphaerales</taxon>
        <taxon>Isosphaeraceae</taxon>
        <taxon>Aquisphaera</taxon>
    </lineage>
</organism>
<dbReference type="RefSeq" id="WP_148596212.1">
    <property type="nucleotide sequence ID" value="NZ_CP042997.1"/>
</dbReference>
<reference evidence="1 2" key="1">
    <citation type="submission" date="2019-08" db="EMBL/GenBank/DDBJ databases">
        <title>Deep-cultivation of Planctomycetes and their phenomic and genomic characterization uncovers novel biology.</title>
        <authorList>
            <person name="Wiegand S."/>
            <person name="Jogler M."/>
            <person name="Boedeker C."/>
            <person name="Pinto D."/>
            <person name="Vollmers J."/>
            <person name="Rivas-Marin E."/>
            <person name="Kohn T."/>
            <person name="Peeters S.H."/>
            <person name="Heuer A."/>
            <person name="Rast P."/>
            <person name="Oberbeckmann S."/>
            <person name="Bunk B."/>
            <person name="Jeske O."/>
            <person name="Meyerdierks A."/>
            <person name="Storesund J.E."/>
            <person name="Kallscheuer N."/>
            <person name="Luecker S."/>
            <person name="Lage O.M."/>
            <person name="Pohl T."/>
            <person name="Merkel B.J."/>
            <person name="Hornburger P."/>
            <person name="Mueller R.-W."/>
            <person name="Bruemmer F."/>
            <person name="Labrenz M."/>
            <person name="Spormann A.M."/>
            <person name="Op den Camp H."/>
            <person name="Overmann J."/>
            <person name="Amann R."/>
            <person name="Jetten M.S.M."/>
            <person name="Mascher T."/>
            <person name="Medema M.H."/>
            <person name="Devos D.P."/>
            <person name="Kaster A.-K."/>
            <person name="Ovreas L."/>
            <person name="Rohde M."/>
            <person name="Galperin M.Y."/>
            <person name="Jogler C."/>
        </authorList>
    </citation>
    <scope>NUCLEOTIDE SEQUENCE [LARGE SCALE GENOMIC DNA]</scope>
    <source>
        <strain evidence="1 2">OJF2</strain>
    </source>
</reference>
<keyword evidence="2" id="KW-1185">Reference proteome</keyword>
<dbReference type="EMBL" id="CP042997">
    <property type="protein sequence ID" value="QEH36542.1"/>
    <property type="molecule type" value="Genomic_DNA"/>
</dbReference>
<sequence length="80" mass="8826">MTHTAKFTTEDKPSGTVYYPADRLAVELAGVAGCRAIPEERMPYIRSLGRTLGFQITLLNGEPLPPKPIPHPRPRLDVEA</sequence>
<proteinExistence type="predicted"/>
<protein>
    <submittedName>
        <fullName evidence="1">Uncharacterized protein</fullName>
    </submittedName>
</protein>
<evidence type="ECO:0000313" key="1">
    <source>
        <dbReference type="EMBL" id="QEH36542.1"/>
    </source>
</evidence>
<dbReference type="KEGG" id="agv:OJF2_51260"/>